<evidence type="ECO:0000256" key="3">
    <source>
        <dbReference type="ARBA" id="ARBA00022525"/>
    </source>
</evidence>
<dbReference type="Pfam" id="PF20147">
    <property type="entry name" value="Crinkler"/>
    <property type="match status" value="1"/>
</dbReference>
<comment type="subcellular location">
    <subcellularLocation>
        <location evidence="1">Host cell</location>
    </subcellularLocation>
    <subcellularLocation>
        <location evidence="2">Secreted</location>
    </subcellularLocation>
</comment>
<name>A0ABD3F7B8_9STRA</name>
<protein>
    <recommendedName>
        <fullName evidence="4">Crinkler effector protein N-terminal domain-containing protein</fullName>
    </recommendedName>
</protein>
<evidence type="ECO:0000256" key="2">
    <source>
        <dbReference type="ARBA" id="ARBA00004613"/>
    </source>
</evidence>
<keyword evidence="3" id="KW-0964">Secreted</keyword>
<dbReference type="InterPro" id="IPR045379">
    <property type="entry name" value="Crinkler_N"/>
</dbReference>
<evidence type="ECO:0000313" key="5">
    <source>
        <dbReference type="EMBL" id="KAL3661852.1"/>
    </source>
</evidence>
<organism evidence="5 6">
    <name type="scientific">Phytophthora oleae</name>
    <dbReference type="NCBI Taxonomy" id="2107226"/>
    <lineage>
        <taxon>Eukaryota</taxon>
        <taxon>Sar</taxon>
        <taxon>Stramenopiles</taxon>
        <taxon>Oomycota</taxon>
        <taxon>Peronosporomycetes</taxon>
        <taxon>Peronosporales</taxon>
        <taxon>Peronosporaceae</taxon>
        <taxon>Phytophthora</taxon>
    </lineage>
</organism>
<feature type="domain" description="Crinkler effector protein N-terminal" evidence="4">
    <location>
        <begin position="2"/>
        <end position="63"/>
    </location>
</feature>
<dbReference type="GO" id="GO:0043657">
    <property type="term" value="C:host cell"/>
    <property type="evidence" value="ECO:0007669"/>
    <property type="project" value="UniProtKB-SubCell"/>
</dbReference>
<dbReference type="GO" id="GO:0005576">
    <property type="term" value="C:extracellular region"/>
    <property type="evidence" value="ECO:0007669"/>
    <property type="project" value="UniProtKB-SubCell"/>
</dbReference>
<keyword evidence="6" id="KW-1185">Reference proteome</keyword>
<evidence type="ECO:0000313" key="6">
    <source>
        <dbReference type="Proteomes" id="UP001632037"/>
    </source>
</evidence>
<dbReference type="AlphaFoldDB" id="A0ABD3F7B8"/>
<gene>
    <name evidence="5" type="ORF">V7S43_013146</name>
</gene>
<reference evidence="5 6" key="1">
    <citation type="submission" date="2024-09" db="EMBL/GenBank/DDBJ databases">
        <title>Genome sequencing and assembly of Phytophthora oleae, isolate VK10A, causative agent of rot of olive drupes.</title>
        <authorList>
            <person name="Conti Taguali S."/>
            <person name="Riolo M."/>
            <person name="La Spada F."/>
            <person name="Cacciola S.O."/>
            <person name="Dionisio G."/>
        </authorList>
    </citation>
    <scope>NUCLEOTIDE SEQUENCE [LARGE SCALE GENOMIC DNA]</scope>
    <source>
        <strain evidence="5 6">VK10A</strain>
    </source>
</reference>
<evidence type="ECO:0000256" key="1">
    <source>
        <dbReference type="ARBA" id="ARBA00004340"/>
    </source>
</evidence>
<dbReference type="Proteomes" id="UP001632037">
    <property type="component" value="Unassembled WGS sequence"/>
</dbReference>
<proteinExistence type="predicted"/>
<dbReference type="EMBL" id="JBIMZQ010000034">
    <property type="protein sequence ID" value="KAL3661852.1"/>
    <property type="molecule type" value="Genomic_DNA"/>
</dbReference>
<accession>A0ABD3F7B8</accession>
<comment type="caution">
    <text evidence="5">The sequence shown here is derived from an EMBL/GenBank/DDBJ whole genome shotgun (WGS) entry which is preliminary data.</text>
</comment>
<sequence>MVTLFCVIVGVKGDAFSVDIDTNKTVDHMKDAIKTKKMYQFPADELQLFLAKKDGAWLSSTDPDVISLRRGTIPKPVEELLDDKLDHW</sequence>
<evidence type="ECO:0000259" key="4">
    <source>
        <dbReference type="Pfam" id="PF20147"/>
    </source>
</evidence>